<keyword evidence="6 7" id="KW-0520">NAD</keyword>
<feature type="binding site" evidence="7">
    <location>
        <position position="459"/>
    </location>
    <ligand>
        <name>ATP</name>
        <dbReference type="ChEBI" id="CHEBI:30616"/>
    </ligand>
</feature>
<proteinExistence type="inferred from homology"/>
<dbReference type="GO" id="GO:0005524">
    <property type="term" value="F:ATP binding"/>
    <property type="evidence" value="ECO:0007669"/>
    <property type="project" value="UniProtKB-UniRule"/>
</dbReference>
<dbReference type="InterPro" id="IPR041856">
    <property type="entry name" value="NAD+_synth_C"/>
</dbReference>
<reference evidence="11" key="1">
    <citation type="submission" date="2020-10" db="EMBL/GenBank/DDBJ databases">
        <authorList>
            <person name="Gilroy R."/>
        </authorList>
    </citation>
    <scope>NUCLEOTIDE SEQUENCE</scope>
    <source>
        <strain evidence="11">ChiW16-3235</strain>
    </source>
</reference>
<feature type="active site" description="Nucleophile; for glutaminase activity" evidence="7">
    <location>
        <position position="168"/>
    </location>
</feature>
<dbReference type="NCBIfam" id="NF002730">
    <property type="entry name" value="PRK02628.1"/>
    <property type="match status" value="1"/>
</dbReference>
<comment type="function">
    <text evidence="7">Catalyzes the ATP-dependent amidation of deamido-NAD to form NAD. Uses L-glutamine as a nitrogen source.</text>
</comment>
<dbReference type="CDD" id="cd07570">
    <property type="entry name" value="GAT_Gln-NAD-synth"/>
    <property type="match status" value="1"/>
</dbReference>
<evidence type="ECO:0000313" key="11">
    <source>
        <dbReference type="EMBL" id="HIR67066.1"/>
    </source>
</evidence>
<evidence type="ECO:0000256" key="3">
    <source>
        <dbReference type="ARBA" id="ARBA00022598"/>
    </source>
</evidence>
<dbReference type="AlphaFoldDB" id="A0A9D1E6F7"/>
<evidence type="ECO:0000259" key="10">
    <source>
        <dbReference type="PROSITE" id="PS50263"/>
    </source>
</evidence>
<dbReference type="PROSITE" id="PS50263">
    <property type="entry name" value="CN_HYDROLASE"/>
    <property type="match status" value="1"/>
</dbReference>
<evidence type="ECO:0000256" key="7">
    <source>
        <dbReference type="HAMAP-Rule" id="MF_02090"/>
    </source>
</evidence>
<feature type="binding site" evidence="7">
    <location>
        <begin position="469"/>
        <end position="472"/>
    </location>
    <ligand>
        <name>deamido-NAD(+)</name>
        <dbReference type="ChEBI" id="CHEBI:58437"/>
        <note>ligand shared between two neighboring subunits</note>
    </ligand>
</feature>
<dbReference type="Gene3D" id="3.40.50.620">
    <property type="entry name" value="HUPs"/>
    <property type="match status" value="1"/>
</dbReference>
<feature type="binding site" evidence="7">
    <location>
        <position position="119"/>
    </location>
    <ligand>
        <name>L-glutamine</name>
        <dbReference type="ChEBI" id="CHEBI:58359"/>
    </ligand>
</feature>
<dbReference type="InterPro" id="IPR003010">
    <property type="entry name" value="C-N_Hydrolase"/>
</dbReference>
<dbReference type="GO" id="GO:0008795">
    <property type="term" value="F:NAD+ synthase activity"/>
    <property type="evidence" value="ECO:0007669"/>
    <property type="project" value="UniProtKB-UniRule"/>
</dbReference>
<gene>
    <name evidence="7" type="primary">nadE</name>
    <name evidence="11" type="ORF">IAB94_03330</name>
</gene>
<dbReference type="Pfam" id="PF00795">
    <property type="entry name" value="CN_hydrolase"/>
    <property type="match status" value="1"/>
</dbReference>
<dbReference type="InterPro" id="IPR014445">
    <property type="entry name" value="Gln-dep_NAD_synthase"/>
</dbReference>
<dbReference type="GO" id="GO:0005737">
    <property type="term" value="C:cytoplasm"/>
    <property type="evidence" value="ECO:0007669"/>
    <property type="project" value="InterPro"/>
</dbReference>
<feature type="domain" description="CN hydrolase" evidence="10">
    <location>
        <begin position="6"/>
        <end position="266"/>
    </location>
</feature>
<dbReference type="Pfam" id="PF02540">
    <property type="entry name" value="NAD_synthase"/>
    <property type="match status" value="1"/>
</dbReference>
<protein>
    <recommendedName>
        <fullName evidence="7 8">Glutamine-dependent NAD(+) synthetase</fullName>
        <ecNumber evidence="7 8">6.3.5.1</ecNumber>
    </recommendedName>
    <alternativeName>
        <fullName evidence="7 8">NAD(+) synthase [glutamine-hydrolyzing]</fullName>
    </alternativeName>
</protein>
<dbReference type="EMBL" id="DVHK01000076">
    <property type="protein sequence ID" value="HIR67066.1"/>
    <property type="molecule type" value="Genomic_DNA"/>
</dbReference>
<keyword evidence="3 7" id="KW-0436">Ligase</keyword>
<comment type="caution">
    <text evidence="11">The sequence shown here is derived from an EMBL/GenBank/DDBJ whole genome shotgun (WGS) entry which is preliminary data.</text>
</comment>
<dbReference type="Proteomes" id="UP000823913">
    <property type="component" value="Unassembled WGS sequence"/>
</dbReference>
<feature type="binding site" evidence="7">
    <location>
        <position position="435"/>
    </location>
    <ligand>
        <name>deamido-NAD(+)</name>
        <dbReference type="ChEBI" id="CHEBI:58437"/>
        <note>ligand shared between two neighboring subunits</note>
    </ligand>
</feature>
<accession>A0A9D1E6F7</accession>
<dbReference type="GO" id="GO:0009435">
    <property type="term" value="P:NAD+ biosynthetic process"/>
    <property type="evidence" value="ECO:0007669"/>
    <property type="project" value="UniProtKB-UniRule"/>
</dbReference>
<feature type="binding site" evidence="7">
    <location>
        <position position="201"/>
    </location>
    <ligand>
        <name>L-glutamine</name>
        <dbReference type="ChEBI" id="CHEBI:58359"/>
    </ligand>
</feature>
<comment type="pathway">
    <text evidence="1 7 8">Cofactor biosynthesis; NAD(+) biosynthesis; NAD(+) from deamido-NAD(+) (L-Gln route): step 1/1.</text>
</comment>
<feature type="binding site" evidence="7">
    <location>
        <position position="195"/>
    </location>
    <ligand>
        <name>L-glutamine</name>
        <dbReference type="ChEBI" id="CHEBI:58359"/>
    </ligand>
</feature>
<sequence length="634" mass="69964">MMYGFIKVCAVTPELKVADVPFNTKKIIEGINSAKDAQLIVFPELSVCGYTCGDLFNQRALTDAVERGLTEICASTKDNCALIFVGAPVLRFDRLYNCAVAMNRGRILGVVPKFFLPTYGEFYERRHFTPAEKQNSTVNLCGQVVDFGTKLIFRAQNCPQFTVSAEICEDLWVPDSPSIYHAKAGANIIVNLSCSDETVGKAEYRRDLVKMQSAKLVCGYVYCDAGEGESTTDMAFAGHDIICENGAVLAESELFKRGCVYADIDVDKLSNERRRMANTFFTCGDCAQYKVIDFTAADGGEVERSFPQTPFVPADDEMLRERTELILSIQASGLKKRFEHTRAKTAVIGISGGLDSALALLVVSRAFKRMGKPASDIIAVTMPGFGTTGKTYNNSLKLIKCLGATAKTIDITGSVLKHFEDIGHDPDVLDVTYENAQARTRTLILMDLANKTGGLVIGTGDLSELALGWATYNGDHMSMYAVNCSVPKTLVKHLVRYEASNLGGEAEEVLCDILNTEISPELLPPDKSGNIAQKTEDLVGPYILHDFFLYYAVRWGFAPDKVRYIANKAFKGVFTEEVILKWLKNFYRRFFAQQFKRSCIPDGVKVGSVSLSPRGDWRMPSDASAELWLNVLES</sequence>
<keyword evidence="5 7" id="KW-0067">ATP-binding</keyword>
<evidence type="ECO:0000256" key="9">
    <source>
        <dbReference type="RuleBase" id="RU003811"/>
    </source>
</evidence>
<dbReference type="NCBIfam" id="TIGR00552">
    <property type="entry name" value="nadE"/>
    <property type="match status" value="1"/>
</dbReference>
<comment type="similarity">
    <text evidence="2 7 8">In the C-terminal section; belongs to the NAD synthetase family.</text>
</comment>
<name>A0A9D1E6F7_9FIRM</name>
<evidence type="ECO:0000256" key="6">
    <source>
        <dbReference type="ARBA" id="ARBA00023027"/>
    </source>
</evidence>
<evidence type="ECO:0000256" key="1">
    <source>
        <dbReference type="ARBA" id="ARBA00005188"/>
    </source>
</evidence>
<keyword evidence="4 7" id="KW-0547">Nucleotide-binding</keyword>
<comment type="catalytic activity">
    <reaction evidence="7 8">
        <text>deamido-NAD(+) + L-glutamine + ATP + H2O = L-glutamate + AMP + diphosphate + NAD(+) + H(+)</text>
        <dbReference type="Rhea" id="RHEA:24384"/>
        <dbReference type="ChEBI" id="CHEBI:15377"/>
        <dbReference type="ChEBI" id="CHEBI:15378"/>
        <dbReference type="ChEBI" id="CHEBI:29985"/>
        <dbReference type="ChEBI" id="CHEBI:30616"/>
        <dbReference type="ChEBI" id="CHEBI:33019"/>
        <dbReference type="ChEBI" id="CHEBI:57540"/>
        <dbReference type="ChEBI" id="CHEBI:58359"/>
        <dbReference type="ChEBI" id="CHEBI:58437"/>
        <dbReference type="ChEBI" id="CHEBI:456215"/>
        <dbReference type="EC" id="6.3.5.1"/>
    </reaction>
</comment>
<reference evidence="11" key="2">
    <citation type="journal article" date="2021" name="PeerJ">
        <title>Extensive microbial diversity within the chicken gut microbiome revealed by metagenomics and culture.</title>
        <authorList>
            <person name="Gilroy R."/>
            <person name="Ravi A."/>
            <person name="Getino M."/>
            <person name="Pursley I."/>
            <person name="Horton D.L."/>
            <person name="Alikhan N.F."/>
            <person name="Baker D."/>
            <person name="Gharbi K."/>
            <person name="Hall N."/>
            <person name="Watson M."/>
            <person name="Adriaenssens E.M."/>
            <person name="Foster-Nyarko E."/>
            <person name="Jarju S."/>
            <person name="Secka A."/>
            <person name="Antonio M."/>
            <person name="Oren A."/>
            <person name="Chaudhuri R.R."/>
            <person name="La Ragione R."/>
            <person name="Hildebrand F."/>
            <person name="Pallen M.J."/>
        </authorList>
    </citation>
    <scope>NUCLEOTIDE SEQUENCE</scope>
    <source>
        <strain evidence="11">ChiW16-3235</strain>
    </source>
</reference>
<dbReference type="SUPFAM" id="SSF56317">
    <property type="entry name" value="Carbon-nitrogen hydrolase"/>
    <property type="match status" value="1"/>
</dbReference>
<dbReference type="PANTHER" id="PTHR23090">
    <property type="entry name" value="NH 3 /GLUTAMINE-DEPENDENT NAD + SYNTHETASE"/>
    <property type="match status" value="1"/>
</dbReference>
<dbReference type="CDD" id="cd00553">
    <property type="entry name" value="NAD_synthase"/>
    <property type="match status" value="1"/>
</dbReference>
<dbReference type="InterPro" id="IPR022310">
    <property type="entry name" value="NAD/GMP_synthase"/>
</dbReference>
<dbReference type="Gene3D" id="1.10.10.1140">
    <property type="entry name" value="Glutamine-dependent NAD+ synthetase, C-terminal domain"/>
    <property type="match status" value="1"/>
</dbReference>
<dbReference type="EC" id="6.3.5.1" evidence="7 8"/>
<feature type="active site" description="For glutaminase activity" evidence="7">
    <location>
        <position position="113"/>
    </location>
</feature>
<dbReference type="SUPFAM" id="SSF52402">
    <property type="entry name" value="Adenine nucleotide alpha hydrolases-like"/>
    <property type="match status" value="1"/>
</dbReference>
<dbReference type="Gene3D" id="3.60.110.10">
    <property type="entry name" value="Carbon-nitrogen hydrolase"/>
    <property type="match status" value="1"/>
</dbReference>
<dbReference type="InterPro" id="IPR036526">
    <property type="entry name" value="C-N_Hydrolase_sf"/>
</dbReference>
<organism evidence="11 12">
    <name type="scientific">Candidatus Coproplasma avicola</name>
    <dbReference type="NCBI Taxonomy" id="2840744"/>
    <lineage>
        <taxon>Bacteria</taxon>
        <taxon>Bacillati</taxon>
        <taxon>Bacillota</taxon>
        <taxon>Clostridia</taxon>
        <taxon>Eubacteriales</taxon>
        <taxon>Candidatus Coproplasma</taxon>
    </lineage>
</organism>
<comment type="similarity">
    <text evidence="9">Belongs to the NAD synthetase family.</text>
</comment>
<dbReference type="InterPro" id="IPR003694">
    <property type="entry name" value="NAD_synthase"/>
</dbReference>
<dbReference type="GO" id="GO:0004359">
    <property type="term" value="F:glutaminase activity"/>
    <property type="evidence" value="ECO:0007669"/>
    <property type="project" value="InterPro"/>
</dbReference>
<evidence type="ECO:0000256" key="5">
    <source>
        <dbReference type="ARBA" id="ARBA00022840"/>
    </source>
</evidence>
<dbReference type="PIRSF" id="PIRSF006630">
    <property type="entry name" value="NADS_GAT"/>
    <property type="match status" value="1"/>
</dbReference>
<evidence type="ECO:0000313" key="12">
    <source>
        <dbReference type="Proteomes" id="UP000823913"/>
    </source>
</evidence>
<dbReference type="GO" id="GO:0003952">
    <property type="term" value="F:NAD+ synthase (glutamine-hydrolyzing) activity"/>
    <property type="evidence" value="ECO:0007669"/>
    <property type="project" value="UniProtKB-UniRule"/>
</dbReference>
<dbReference type="PANTHER" id="PTHR23090:SF9">
    <property type="entry name" value="GLUTAMINE-DEPENDENT NAD(+) SYNTHETASE"/>
    <property type="match status" value="1"/>
</dbReference>
<evidence type="ECO:0000256" key="2">
    <source>
        <dbReference type="ARBA" id="ARBA00007145"/>
    </source>
</evidence>
<feature type="binding site" evidence="7">
    <location>
        <position position="464"/>
    </location>
    <ligand>
        <name>deamido-NAD(+)</name>
        <dbReference type="ChEBI" id="CHEBI:58437"/>
        <note>ligand shared between two neighboring subunits</note>
    </ligand>
</feature>
<evidence type="ECO:0000256" key="8">
    <source>
        <dbReference type="PIRNR" id="PIRNR006630"/>
    </source>
</evidence>
<feature type="active site" description="Proton acceptor; for glutaminase activity" evidence="7">
    <location>
        <position position="44"/>
    </location>
</feature>
<feature type="binding site" evidence="7">
    <location>
        <begin position="349"/>
        <end position="356"/>
    </location>
    <ligand>
        <name>ATP</name>
        <dbReference type="ChEBI" id="CHEBI:30616"/>
    </ligand>
</feature>
<feature type="binding site" evidence="7">
    <location>
        <position position="596"/>
    </location>
    <ligand>
        <name>deamido-NAD(+)</name>
        <dbReference type="ChEBI" id="CHEBI:58437"/>
        <note>ligand shared between two neighboring subunits</note>
    </ligand>
</feature>
<evidence type="ECO:0000256" key="4">
    <source>
        <dbReference type="ARBA" id="ARBA00022741"/>
    </source>
</evidence>
<dbReference type="HAMAP" id="MF_02090">
    <property type="entry name" value="NadE_glutamine_dep"/>
    <property type="match status" value="1"/>
</dbReference>
<dbReference type="InterPro" id="IPR014729">
    <property type="entry name" value="Rossmann-like_a/b/a_fold"/>
</dbReference>